<dbReference type="RefSeq" id="WP_160410380.1">
    <property type="nucleotide sequence ID" value="NZ_WSES01000009.1"/>
</dbReference>
<dbReference type="PROSITE" id="PS50110">
    <property type="entry name" value="RESPONSE_REGULATORY"/>
    <property type="match status" value="1"/>
</dbReference>
<evidence type="ECO:0000259" key="4">
    <source>
        <dbReference type="PROSITE" id="PS50930"/>
    </source>
</evidence>
<dbReference type="Proteomes" id="UP000443353">
    <property type="component" value="Unassembled WGS sequence"/>
</dbReference>
<evidence type="ECO:0000313" key="5">
    <source>
        <dbReference type="EMBL" id="MVW63528.1"/>
    </source>
</evidence>
<dbReference type="GO" id="GO:0032993">
    <property type="term" value="C:protein-DNA complex"/>
    <property type="evidence" value="ECO:0007669"/>
    <property type="project" value="TreeGrafter"/>
</dbReference>
<dbReference type="InterPro" id="IPR007492">
    <property type="entry name" value="LytTR_DNA-bd_dom"/>
</dbReference>
<dbReference type="GO" id="GO:0005829">
    <property type="term" value="C:cytosol"/>
    <property type="evidence" value="ECO:0007669"/>
    <property type="project" value="TreeGrafter"/>
</dbReference>
<comment type="caution">
    <text evidence="5">The sequence shown here is derived from an EMBL/GenBank/DDBJ whole genome shotgun (WGS) entry which is preliminary data.</text>
</comment>
<feature type="domain" description="HTH LytTR-type" evidence="4">
    <location>
        <begin position="155"/>
        <end position="246"/>
    </location>
</feature>
<dbReference type="InterPro" id="IPR001789">
    <property type="entry name" value="Sig_transdc_resp-reg_receiver"/>
</dbReference>
<organism evidence="5 6">
    <name type="scientific">Massilia cellulosiltytica</name>
    <dbReference type="NCBI Taxonomy" id="2683234"/>
    <lineage>
        <taxon>Bacteria</taxon>
        <taxon>Pseudomonadati</taxon>
        <taxon>Pseudomonadota</taxon>
        <taxon>Betaproteobacteria</taxon>
        <taxon>Burkholderiales</taxon>
        <taxon>Oxalobacteraceae</taxon>
        <taxon>Telluria group</taxon>
        <taxon>Massilia</taxon>
    </lineage>
</organism>
<keyword evidence="6" id="KW-1185">Reference proteome</keyword>
<protein>
    <submittedName>
        <fullName evidence="5">Response regulator</fullName>
    </submittedName>
</protein>
<dbReference type="SUPFAM" id="SSF52172">
    <property type="entry name" value="CheY-like"/>
    <property type="match status" value="1"/>
</dbReference>
<evidence type="ECO:0000259" key="3">
    <source>
        <dbReference type="PROSITE" id="PS50110"/>
    </source>
</evidence>
<evidence type="ECO:0000256" key="2">
    <source>
        <dbReference type="PROSITE-ProRule" id="PRU00169"/>
    </source>
</evidence>
<evidence type="ECO:0000313" key="6">
    <source>
        <dbReference type="Proteomes" id="UP000443353"/>
    </source>
</evidence>
<reference evidence="5 6" key="1">
    <citation type="submission" date="2019-12" db="EMBL/GenBank/DDBJ databases">
        <authorList>
            <person name="Li C."/>
            <person name="Zhao J."/>
        </authorList>
    </citation>
    <scope>NUCLEOTIDE SEQUENCE [LARGE SCALE GENOMIC DNA]</scope>
    <source>
        <strain evidence="5 6">NEAU-DD11</strain>
    </source>
</reference>
<sequence>MPIALIVEDEPLLRAELRDQLHALWPELEIGAEAENGIEAVALVESLRPDVVFLDIQVPGLDGLEVARHIPDATQVVFVTAYAEHALRAFETGAADYLVKPLDTGRLMQTVKRLKARGRDGNRPPADLWRQLSSPPAPVTYLKWLRASVGNIVRLVMVSEVQFFQSDGKYTRVATAGGDALIRLPLKALIEQLDPSQFVQVHRAAIVNLQAIDHIVRDGTAMEILLKGRTEKLAVSEAYGRQFRQM</sequence>
<dbReference type="InterPro" id="IPR011006">
    <property type="entry name" value="CheY-like_superfamily"/>
</dbReference>
<dbReference type="PANTHER" id="PTHR48111">
    <property type="entry name" value="REGULATOR OF RPOS"/>
    <property type="match status" value="1"/>
</dbReference>
<dbReference type="Pfam" id="PF04397">
    <property type="entry name" value="LytTR"/>
    <property type="match status" value="1"/>
</dbReference>
<dbReference type="InterPro" id="IPR039420">
    <property type="entry name" value="WalR-like"/>
</dbReference>
<dbReference type="PROSITE" id="PS50930">
    <property type="entry name" value="HTH_LYTTR"/>
    <property type="match status" value="1"/>
</dbReference>
<dbReference type="AlphaFoldDB" id="A0A7X3KA01"/>
<dbReference type="GO" id="GO:0000156">
    <property type="term" value="F:phosphorelay response regulator activity"/>
    <property type="evidence" value="ECO:0007669"/>
    <property type="project" value="TreeGrafter"/>
</dbReference>
<dbReference type="GO" id="GO:0000976">
    <property type="term" value="F:transcription cis-regulatory region binding"/>
    <property type="evidence" value="ECO:0007669"/>
    <property type="project" value="TreeGrafter"/>
</dbReference>
<name>A0A7X3KA01_9BURK</name>
<dbReference type="Pfam" id="PF00072">
    <property type="entry name" value="Response_reg"/>
    <property type="match status" value="1"/>
</dbReference>
<dbReference type="PANTHER" id="PTHR48111:SF69">
    <property type="entry name" value="RESPONSE REGULATOR RECEIVER"/>
    <property type="match status" value="1"/>
</dbReference>
<evidence type="ECO:0000256" key="1">
    <source>
        <dbReference type="ARBA" id="ARBA00023125"/>
    </source>
</evidence>
<gene>
    <name evidence="5" type="ORF">GPY61_26740</name>
</gene>
<dbReference type="GO" id="GO:0006355">
    <property type="term" value="P:regulation of DNA-templated transcription"/>
    <property type="evidence" value="ECO:0007669"/>
    <property type="project" value="TreeGrafter"/>
</dbReference>
<proteinExistence type="predicted"/>
<keyword evidence="1" id="KW-0238">DNA-binding</keyword>
<dbReference type="SMART" id="SM00850">
    <property type="entry name" value="LytTR"/>
    <property type="match status" value="1"/>
</dbReference>
<dbReference type="Gene3D" id="3.40.50.2300">
    <property type="match status" value="1"/>
</dbReference>
<feature type="modified residue" description="4-aspartylphosphate" evidence="2">
    <location>
        <position position="55"/>
    </location>
</feature>
<keyword evidence="2" id="KW-0597">Phosphoprotein</keyword>
<dbReference type="SMART" id="SM00448">
    <property type="entry name" value="REC"/>
    <property type="match status" value="1"/>
</dbReference>
<accession>A0A7X3KA01</accession>
<dbReference type="EMBL" id="WSES01000009">
    <property type="protein sequence ID" value="MVW63528.1"/>
    <property type="molecule type" value="Genomic_DNA"/>
</dbReference>
<dbReference type="Gene3D" id="2.40.50.1020">
    <property type="entry name" value="LytTr DNA-binding domain"/>
    <property type="match status" value="1"/>
</dbReference>
<feature type="domain" description="Response regulatory" evidence="3">
    <location>
        <begin position="3"/>
        <end position="115"/>
    </location>
</feature>